<proteinExistence type="predicted"/>
<feature type="transmembrane region" description="Helical" evidence="2">
    <location>
        <begin position="187"/>
        <end position="204"/>
    </location>
</feature>
<evidence type="ECO:0000256" key="2">
    <source>
        <dbReference type="SAM" id="Phobius"/>
    </source>
</evidence>
<name>A0A433X5J3_9HYPH</name>
<evidence type="ECO:0000313" key="4">
    <source>
        <dbReference type="EMBL" id="RUT29333.1"/>
    </source>
</evidence>
<dbReference type="AlphaFoldDB" id="A0A433X5J3"/>
<protein>
    <submittedName>
        <fullName evidence="4">CPBP family intramembrane metalloprotease</fullName>
    </submittedName>
</protein>
<dbReference type="GO" id="GO:0004175">
    <property type="term" value="F:endopeptidase activity"/>
    <property type="evidence" value="ECO:0007669"/>
    <property type="project" value="UniProtKB-ARBA"/>
</dbReference>
<dbReference type="GO" id="GO:0006508">
    <property type="term" value="P:proteolysis"/>
    <property type="evidence" value="ECO:0007669"/>
    <property type="project" value="UniProtKB-KW"/>
</dbReference>
<keyword evidence="2" id="KW-0812">Transmembrane</keyword>
<dbReference type="InterPro" id="IPR003675">
    <property type="entry name" value="Rce1/LyrA-like_dom"/>
</dbReference>
<accession>A0A433X5J3</accession>
<evidence type="ECO:0000256" key="1">
    <source>
        <dbReference type="SAM" id="MobiDB-lite"/>
    </source>
</evidence>
<keyword evidence="2" id="KW-0472">Membrane</keyword>
<gene>
    <name evidence="4" type="ORF">EMQ25_14520</name>
</gene>
<feature type="transmembrane region" description="Helical" evidence="2">
    <location>
        <begin position="60"/>
        <end position="80"/>
    </location>
</feature>
<comment type="caution">
    <text evidence="4">The sequence shown here is derived from an EMBL/GenBank/DDBJ whole genome shotgun (WGS) entry which is preliminary data.</text>
</comment>
<reference evidence="4 5" key="1">
    <citation type="journal article" date="2016" name="Int. J. Syst. Evol. Microbiol.">
        <title>Arsenicitalea aurantiaca gen. nov., sp. nov., a new member of the family Hyphomicrobiaceae, isolated from high-arsenic sediment.</title>
        <authorList>
            <person name="Mu Y."/>
            <person name="Zhou L."/>
            <person name="Zeng X.C."/>
            <person name="Liu L."/>
            <person name="Pan Y."/>
            <person name="Chen X."/>
            <person name="Wang J."/>
            <person name="Li S."/>
            <person name="Li W.J."/>
            <person name="Wang Y."/>
        </authorList>
    </citation>
    <scope>NUCLEOTIDE SEQUENCE [LARGE SCALE GENOMIC DNA]</scope>
    <source>
        <strain evidence="4 5">42-50</strain>
    </source>
</reference>
<evidence type="ECO:0000259" key="3">
    <source>
        <dbReference type="Pfam" id="PF02517"/>
    </source>
</evidence>
<feature type="transmembrane region" description="Helical" evidence="2">
    <location>
        <begin position="92"/>
        <end position="116"/>
    </location>
</feature>
<organism evidence="4 5">
    <name type="scientific">Arsenicitalea aurantiaca</name>
    <dbReference type="NCBI Taxonomy" id="1783274"/>
    <lineage>
        <taxon>Bacteria</taxon>
        <taxon>Pseudomonadati</taxon>
        <taxon>Pseudomonadota</taxon>
        <taxon>Alphaproteobacteria</taxon>
        <taxon>Hyphomicrobiales</taxon>
        <taxon>Devosiaceae</taxon>
        <taxon>Arsenicitalea</taxon>
    </lineage>
</organism>
<dbReference type="GO" id="GO:0008237">
    <property type="term" value="F:metallopeptidase activity"/>
    <property type="evidence" value="ECO:0007669"/>
    <property type="project" value="UniProtKB-KW"/>
</dbReference>
<feature type="region of interest" description="Disordered" evidence="1">
    <location>
        <begin position="1"/>
        <end position="23"/>
    </location>
</feature>
<keyword evidence="4" id="KW-0378">Hydrolase</keyword>
<keyword evidence="2" id="KW-1133">Transmembrane helix</keyword>
<dbReference type="Pfam" id="PF02517">
    <property type="entry name" value="Rce1-like"/>
    <property type="match status" value="1"/>
</dbReference>
<dbReference type="GO" id="GO:0080120">
    <property type="term" value="P:CAAX-box protein maturation"/>
    <property type="evidence" value="ECO:0007669"/>
    <property type="project" value="UniProtKB-ARBA"/>
</dbReference>
<feature type="transmembrane region" description="Helical" evidence="2">
    <location>
        <begin position="32"/>
        <end position="54"/>
    </location>
</feature>
<keyword evidence="5" id="KW-1185">Reference proteome</keyword>
<dbReference type="Proteomes" id="UP000281547">
    <property type="component" value="Unassembled WGS sequence"/>
</dbReference>
<feature type="transmembrane region" description="Helical" evidence="2">
    <location>
        <begin position="161"/>
        <end position="181"/>
    </location>
</feature>
<feature type="transmembrane region" description="Helical" evidence="2">
    <location>
        <begin position="122"/>
        <end position="140"/>
    </location>
</feature>
<feature type="domain" description="CAAX prenyl protease 2/Lysostaphin resistance protein A-like" evidence="3">
    <location>
        <begin position="126"/>
        <end position="224"/>
    </location>
</feature>
<evidence type="ECO:0000313" key="5">
    <source>
        <dbReference type="Proteomes" id="UP000281547"/>
    </source>
</evidence>
<keyword evidence="4" id="KW-0482">Metalloprotease</keyword>
<keyword evidence="4" id="KW-0645">Protease</keyword>
<dbReference type="EMBL" id="RZNJ01000005">
    <property type="protein sequence ID" value="RUT29333.1"/>
    <property type="molecule type" value="Genomic_DNA"/>
</dbReference>
<sequence>MPPSPGSSRRWPKAVPGSRPGSGGVTASQRGLVLHAVLAIGCLCLAVPFLTTVFGGPVGYLLSLGLYWLGFCVPVVFLHLGGRLARLYDPRLATAQSWVAVVLGLQVALVFAAGLLPNIGTIPLEAFALALLLALVNAPLEEAAWRGGFLELFADRPVLGFWLCWALFTAWHVPLALAHGIAYEGGWPALVGGAAGLGLIWSAIAWRTGSIFWVSIAHLFTNLVTFPVLIARNGFV</sequence>
<feature type="transmembrane region" description="Helical" evidence="2">
    <location>
        <begin position="211"/>
        <end position="230"/>
    </location>
</feature>